<name>A0ACB7T887_HYAAI</name>
<dbReference type="Proteomes" id="UP000821845">
    <property type="component" value="Chromosome 10"/>
</dbReference>
<evidence type="ECO:0000313" key="1">
    <source>
        <dbReference type="EMBL" id="KAH6942492.1"/>
    </source>
</evidence>
<sequence>MTCEVSEVPSNASTSDSKAKKRSKKKRKFSTFQSAITEIKEALMQICGRLDRLERPIVQPKATRTISTPDPGLASSPGPQPALPTHPQPPGPIAEINHQGVMPKHHYG</sequence>
<comment type="caution">
    <text evidence="1">The sequence shown here is derived from an EMBL/GenBank/DDBJ whole genome shotgun (WGS) entry which is preliminary data.</text>
</comment>
<protein>
    <submittedName>
        <fullName evidence="1">Uncharacterized protein</fullName>
    </submittedName>
</protein>
<reference evidence="1" key="1">
    <citation type="submission" date="2020-05" db="EMBL/GenBank/DDBJ databases">
        <title>Large-scale comparative analyses of tick genomes elucidate their genetic diversity and vector capacities.</title>
        <authorList>
            <person name="Jia N."/>
            <person name="Wang J."/>
            <person name="Shi W."/>
            <person name="Du L."/>
            <person name="Sun Y."/>
            <person name="Zhan W."/>
            <person name="Jiang J."/>
            <person name="Wang Q."/>
            <person name="Zhang B."/>
            <person name="Ji P."/>
            <person name="Sakyi L.B."/>
            <person name="Cui X."/>
            <person name="Yuan T."/>
            <person name="Jiang B."/>
            <person name="Yang W."/>
            <person name="Lam T.T.-Y."/>
            <person name="Chang Q."/>
            <person name="Ding S."/>
            <person name="Wang X."/>
            <person name="Zhu J."/>
            <person name="Ruan X."/>
            <person name="Zhao L."/>
            <person name="Wei J."/>
            <person name="Que T."/>
            <person name="Du C."/>
            <person name="Cheng J."/>
            <person name="Dai P."/>
            <person name="Han X."/>
            <person name="Huang E."/>
            <person name="Gao Y."/>
            <person name="Liu J."/>
            <person name="Shao H."/>
            <person name="Ye R."/>
            <person name="Li L."/>
            <person name="Wei W."/>
            <person name="Wang X."/>
            <person name="Wang C."/>
            <person name="Yang T."/>
            <person name="Huo Q."/>
            <person name="Li W."/>
            <person name="Guo W."/>
            <person name="Chen H."/>
            <person name="Zhou L."/>
            <person name="Ni X."/>
            <person name="Tian J."/>
            <person name="Zhou Y."/>
            <person name="Sheng Y."/>
            <person name="Liu T."/>
            <person name="Pan Y."/>
            <person name="Xia L."/>
            <person name="Li J."/>
            <person name="Zhao F."/>
            <person name="Cao W."/>
        </authorList>
    </citation>
    <scope>NUCLEOTIDE SEQUENCE</scope>
    <source>
        <strain evidence="1">Hyas-2018</strain>
    </source>
</reference>
<evidence type="ECO:0000313" key="2">
    <source>
        <dbReference type="Proteomes" id="UP000821845"/>
    </source>
</evidence>
<keyword evidence="2" id="KW-1185">Reference proteome</keyword>
<dbReference type="EMBL" id="CM023490">
    <property type="protein sequence ID" value="KAH6942492.1"/>
    <property type="molecule type" value="Genomic_DNA"/>
</dbReference>
<proteinExistence type="predicted"/>
<organism evidence="1 2">
    <name type="scientific">Hyalomma asiaticum</name>
    <name type="common">Tick</name>
    <dbReference type="NCBI Taxonomy" id="266040"/>
    <lineage>
        <taxon>Eukaryota</taxon>
        <taxon>Metazoa</taxon>
        <taxon>Ecdysozoa</taxon>
        <taxon>Arthropoda</taxon>
        <taxon>Chelicerata</taxon>
        <taxon>Arachnida</taxon>
        <taxon>Acari</taxon>
        <taxon>Parasitiformes</taxon>
        <taxon>Ixodida</taxon>
        <taxon>Ixodoidea</taxon>
        <taxon>Ixodidae</taxon>
        <taxon>Hyalomminae</taxon>
        <taxon>Hyalomma</taxon>
    </lineage>
</organism>
<gene>
    <name evidence="1" type="ORF">HPB50_006634</name>
</gene>
<accession>A0ACB7T887</accession>